<keyword evidence="2" id="KW-1185">Reference proteome</keyword>
<evidence type="ECO:0000313" key="1">
    <source>
        <dbReference type="EMBL" id="RXI03244.1"/>
    </source>
</evidence>
<gene>
    <name evidence="1" type="ORF">DVH24_003896</name>
</gene>
<dbReference type="Proteomes" id="UP000290289">
    <property type="component" value="Chromosome 3"/>
</dbReference>
<evidence type="ECO:0000313" key="2">
    <source>
        <dbReference type="Proteomes" id="UP000290289"/>
    </source>
</evidence>
<name>A0A498KA68_MALDO</name>
<dbReference type="AlphaFoldDB" id="A0A498KA68"/>
<proteinExistence type="predicted"/>
<comment type="caution">
    <text evidence="1">The sequence shown here is derived from an EMBL/GenBank/DDBJ whole genome shotgun (WGS) entry which is preliminary data.</text>
</comment>
<dbReference type="EMBL" id="RDQH01000329">
    <property type="protein sequence ID" value="RXI03244.1"/>
    <property type="molecule type" value="Genomic_DNA"/>
</dbReference>
<organism evidence="1 2">
    <name type="scientific">Malus domestica</name>
    <name type="common">Apple</name>
    <name type="synonym">Pyrus malus</name>
    <dbReference type="NCBI Taxonomy" id="3750"/>
    <lineage>
        <taxon>Eukaryota</taxon>
        <taxon>Viridiplantae</taxon>
        <taxon>Streptophyta</taxon>
        <taxon>Embryophyta</taxon>
        <taxon>Tracheophyta</taxon>
        <taxon>Spermatophyta</taxon>
        <taxon>Magnoliopsida</taxon>
        <taxon>eudicotyledons</taxon>
        <taxon>Gunneridae</taxon>
        <taxon>Pentapetalae</taxon>
        <taxon>rosids</taxon>
        <taxon>fabids</taxon>
        <taxon>Rosales</taxon>
        <taxon>Rosaceae</taxon>
        <taxon>Amygdaloideae</taxon>
        <taxon>Maleae</taxon>
        <taxon>Malus</taxon>
    </lineage>
</organism>
<accession>A0A498KA68</accession>
<reference evidence="1 2" key="1">
    <citation type="submission" date="2018-10" db="EMBL/GenBank/DDBJ databases">
        <title>A high-quality apple genome assembly.</title>
        <authorList>
            <person name="Hu J."/>
        </authorList>
    </citation>
    <scope>NUCLEOTIDE SEQUENCE [LARGE SCALE GENOMIC DNA]</scope>
    <source>
        <strain evidence="2">cv. HFTH1</strain>
        <tissue evidence="1">Young leaf</tissue>
    </source>
</reference>
<sequence>MAIRSAMLYGTECLAMKHQHVHKCSGNKNVSSDLWRHEKGLELGMKIFEVIWTCETKSTDVLVRRCDYTTKVQSRRGRGRTKKTWQETLKKDLEYLNLNG</sequence>
<protein>
    <submittedName>
        <fullName evidence="1">Uncharacterized protein</fullName>
    </submittedName>
</protein>